<keyword evidence="2" id="KW-1185">Reference proteome</keyword>
<proteinExistence type="predicted"/>
<dbReference type="EMBL" id="AP024702">
    <property type="protein sequence ID" value="BCX49951.1"/>
    <property type="molecule type" value="Genomic_DNA"/>
</dbReference>
<name>A0ABN6H8F0_9BACT</name>
<evidence type="ECO:0000313" key="1">
    <source>
        <dbReference type="EMBL" id="BCX49951.1"/>
    </source>
</evidence>
<protein>
    <submittedName>
        <fullName evidence="1">Uncharacterized protein</fullName>
    </submittedName>
</protein>
<organism evidence="1 2">
    <name type="scientific">Haloferula helveola</name>
    <dbReference type="NCBI Taxonomy" id="490095"/>
    <lineage>
        <taxon>Bacteria</taxon>
        <taxon>Pseudomonadati</taxon>
        <taxon>Verrucomicrobiota</taxon>
        <taxon>Verrucomicrobiia</taxon>
        <taxon>Verrucomicrobiales</taxon>
        <taxon>Verrucomicrobiaceae</taxon>
        <taxon>Haloferula</taxon>
    </lineage>
</organism>
<sequence>MTRRANRKTGPGRTFDACLGAIKNSEIHPSPGPRSLTTVRPVPLQFFVATLLATPPSLLAATFGEQISAEGIRHSFLLTGNKTALIGEDCETMWSVNERSRDGEVLADGNLLIAFAKSVKEFTRTLEVVFEYKLSPENSEIGTVSRLENGNTLITELGKKPRLLEIGRDGKVVATCPLQPETGNAHMQTRMARKTPAGTYLVPHLLAFAVKEYRPDGSIVRTIATDLPELGGREGKNWPFTAILLNDQSVMVNLTNGNKTVIFGADGKPQWVTTNEDVDNRFADPCGGNILGNGNLVICSYGQGKDGMPDVFEITREKKVVWEFKADGFKGAHEIHVLTTNGRPANAKR</sequence>
<accession>A0ABN6H8F0</accession>
<reference evidence="1 2" key="1">
    <citation type="submission" date="2021-06" db="EMBL/GenBank/DDBJ databases">
        <title>Complete genome of Haloferula helveola possessing various polysaccharide degrading enzymes.</title>
        <authorList>
            <person name="Takami H."/>
            <person name="Huang C."/>
            <person name="Hamasaki K."/>
        </authorList>
    </citation>
    <scope>NUCLEOTIDE SEQUENCE [LARGE SCALE GENOMIC DNA]</scope>
    <source>
        <strain evidence="1 2">CN-1</strain>
    </source>
</reference>
<dbReference type="SUPFAM" id="SSF101898">
    <property type="entry name" value="NHL repeat"/>
    <property type="match status" value="1"/>
</dbReference>
<dbReference type="Proteomes" id="UP001374893">
    <property type="component" value="Chromosome"/>
</dbReference>
<gene>
    <name evidence="1" type="ORF">HAHE_38590</name>
</gene>
<evidence type="ECO:0000313" key="2">
    <source>
        <dbReference type="Proteomes" id="UP001374893"/>
    </source>
</evidence>